<dbReference type="OrthoDB" id="3553547at2759"/>
<evidence type="ECO:0000313" key="4">
    <source>
        <dbReference type="Proteomes" id="UP000654913"/>
    </source>
</evidence>
<gene>
    <name evidence="3" type="ORF">APUU_51343A</name>
</gene>
<reference evidence="3" key="1">
    <citation type="submission" date="2021-01" db="EMBL/GenBank/DDBJ databases">
        <authorList>
            <consortium name="Aspergillus puulaauensis MK2 genome sequencing consortium"/>
            <person name="Kazuki M."/>
            <person name="Futagami T."/>
        </authorList>
    </citation>
    <scope>NUCLEOTIDE SEQUENCE</scope>
    <source>
        <strain evidence="3">MK2</strain>
    </source>
</reference>
<dbReference type="GeneID" id="64976637"/>
<reference evidence="3" key="2">
    <citation type="submission" date="2021-02" db="EMBL/GenBank/DDBJ databases">
        <title>Aspergillus puulaauensis MK2 genome sequence.</title>
        <authorList>
            <person name="Futagami T."/>
            <person name="Mori K."/>
            <person name="Kadooka C."/>
            <person name="Tanaka T."/>
        </authorList>
    </citation>
    <scope>NUCLEOTIDE SEQUENCE</scope>
    <source>
        <strain evidence="3">MK2</strain>
    </source>
</reference>
<feature type="compositionally biased region" description="Polar residues" evidence="2">
    <location>
        <begin position="208"/>
        <end position="226"/>
    </location>
</feature>
<accession>A0A7R7XRV9</accession>
<feature type="region of interest" description="Disordered" evidence="2">
    <location>
        <begin position="492"/>
        <end position="521"/>
    </location>
</feature>
<evidence type="ECO:0000313" key="3">
    <source>
        <dbReference type="EMBL" id="BCS26632.1"/>
    </source>
</evidence>
<evidence type="ECO:0000256" key="1">
    <source>
        <dbReference type="SAM" id="Coils"/>
    </source>
</evidence>
<dbReference type="AlphaFoldDB" id="A0A7R7XRV9"/>
<dbReference type="KEGG" id="apuu:APUU_51343A"/>
<proteinExistence type="predicted"/>
<feature type="region of interest" description="Disordered" evidence="2">
    <location>
        <begin position="208"/>
        <end position="236"/>
    </location>
</feature>
<feature type="coiled-coil region" evidence="1">
    <location>
        <begin position="169"/>
        <end position="196"/>
    </location>
</feature>
<keyword evidence="1" id="KW-0175">Coiled coil</keyword>
<dbReference type="Proteomes" id="UP000654913">
    <property type="component" value="Chromosome 5"/>
</dbReference>
<feature type="region of interest" description="Disordered" evidence="2">
    <location>
        <begin position="1"/>
        <end position="98"/>
    </location>
</feature>
<dbReference type="RefSeq" id="XP_041558826.1">
    <property type="nucleotide sequence ID" value="XM_041706441.1"/>
</dbReference>
<feature type="compositionally biased region" description="Basic and acidic residues" evidence="2">
    <location>
        <begin position="16"/>
        <end position="29"/>
    </location>
</feature>
<protein>
    <submittedName>
        <fullName evidence="3">Uncharacterized protein</fullName>
    </submittedName>
</protein>
<dbReference type="EMBL" id="AP024447">
    <property type="protein sequence ID" value="BCS26632.1"/>
    <property type="molecule type" value="Genomic_DNA"/>
</dbReference>
<name>A0A7R7XRV9_9EURO</name>
<evidence type="ECO:0000256" key="2">
    <source>
        <dbReference type="SAM" id="MobiDB-lite"/>
    </source>
</evidence>
<sequence length="521" mass="59172">MFVEALQYRQNSKTESALRLESQRSEPRPDSTGFLHISGPDAQGVPALPTYGSQQHSPGSEPIGPAPPGSNNQETDQGQGDEQEDHNVRTTSQGDISRNAREAQIVNVYKRLDDFSALRVHARQSRMALSYKREDEMKLRVELMKRLNAFFANLDHPEAEPIMQEYELLQTTAEEYVKLENSYREEEDNLEEQEYILKMSMEDFAGSFNNGGAPNFQSDTRFSSPGTEEESTDETPSHVITYLTGIAQERMLQDQLAELESEWYMANEKQAQRQRLDLPLDQESADFLQTFEEEHNNTWKDLNNTQMDVDAFRMICLEQDHKRFAYQDLSSLHSYHPYMGGQIWEPEPNPLKLPPQDLAVFPEETGALSLGNNEHLEIESGIPEITPRSQHQFNQALQQKSSISSNEYMNKWMLHQLRISSVGIWRLTRSPLWQPLREQGWQDQDIGQAVLDTWFSDETALAPSSYNPYLNNIDDGEDTVVGCATGRKPDVVMRAQSLPSPPSSPRASAPKVGSMRPGSSP</sequence>
<keyword evidence="4" id="KW-1185">Reference proteome</keyword>
<organism evidence="3 4">
    <name type="scientific">Aspergillus puulaauensis</name>
    <dbReference type="NCBI Taxonomy" id="1220207"/>
    <lineage>
        <taxon>Eukaryota</taxon>
        <taxon>Fungi</taxon>
        <taxon>Dikarya</taxon>
        <taxon>Ascomycota</taxon>
        <taxon>Pezizomycotina</taxon>
        <taxon>Eurotiomycetes</taxon>
        <taxon>Eurotiomycetidae</taxon>
        <taxon>Eurotiales</taxon>
        <taxon>Aspergillaceae</taxon>
        <taxon>Aspergillus</taxon>
    </lineage>
</organism>